<sequence>MESLELGADPNFISNDQYTFLNLLSDINGRYYGVDVESNNALRTKLAKNLIQHGADVNLTTEGKTPLYFALGSSNTELVKLLLAHTELDLNHQDREGNTAIMKFFKYHDKNTFEEQSQLLFQRRSDINWQQKNYQGNNLHDILNQIVTKYNQEEMKIWIEESLRVNTSS</sequence>
<dbReference type="SUPFAM" id="SSF48403">
    <property type="entry name" value="Ankyrin repeat"/>
    <property type="match status" value="1"/>
</dbReference>
<protein>
    <submittedName>
        <fullName evidence="4">Ankyrin repeat domain-containing protein</fullName>
    </submittedName>
</protein>
<feature type="repeat" description="ANK" evidence="3">
    <location>
        <begin position="62"/>
        <end position="83"/>
    </location>
</feature>
<dbReference type="PANTHER" id="PTHR24134:SF9">
    <property type="entry name" value="ANKYRIN REPEAT AND SOCS BOX PROTEIN 8"/>
    <property type="match status" value="1"/>
</dbReference>
<dbReference type="PANTHER" id="PTHR24134">
    <property type="entry name" value="ANKYRIN REPEAT-CONTAINING PROTEIN DDB_G0279043"/>
    <property type="match status" value="1"/>
</dbReference>
<reference evidence="4" key="1">
    <citation type="submission" date="2020-03" db="EMBL/GenBank/DDBJ databases">
        <title>Five strains of Vibrio campbellii isolated from Mariana Trench.</title>
        <authorList>
            <person name="Liang J."/>
            <person name="Zhang X.-H."/>
        </authorList>
    </citation>
    <scope>NUCLEOTIDE SEQUENCE</scope>
    <source>
        <strain evidence="4">LJC013</strain>
    </source>
</reference>
<dbReference type="PROSITE" id="PS50297">
    <property type="entry name" value="ANK_REP_REGION"/>
    <property type="match status" value="1"/>
</dbReference>
<evidence type="ECO:0000313" key="5">
    <source>
        <dbReference type="Proteomes" id="UP001059912"/>
    </source>
</evidence>
<organism evidence="4 5">
    <name type="scientific">Vibrio campbellii</name>
    <dbReference type="NCBI Taxonomy" id="680"/>
    <lineage>
        <taxon>Bacteria</taxon>
        <taxon>Pseudomonadati</taxon>
        <taxon>Pseudomonadota</taxon>
        <taxon>Gammaproteobacteria</taxon>
        <taxon>Vibrionales</taxon>
        <taxon>Vibrionaceae</taxon>
        <taxon>Vibrio</taxon>
    </lineage>
</organism>
<proteinExistence type="predicted"/>
<keyword evidence="1" id="KW-0677">Repeat</keyword>
<keyword evidence="5" id="KW-1185">Reference proteome</keyword>
<dbReference type="PROSITE" id="PS50088">
    <property type="entry name" value="ANK_REPEAT"/>
    <property type="match status" value="1"/>
</dbReference>
<name>A0ABY5IIX9_9VIBR</name>
<evidence type="ECO:0000313" key="4">
    <source>
        <dbReference type="EMBL" id="UTZ34268.1"/>
    </source>
</evidence>
<dbReference type="RefSeq" id="WP_255902736.1">
    <property type="nucleotide sequence ID" value="NZ_CP050471.1"/>
</dbReference>
<dbReference type="Pfam" id="PF12796">
    <property type="entry name" value="Ank_2"/>
    <property type="match status" value="1"/>
</dbReference>
<evidence type="ECO:0000256" key="1">
    <source>
        <dbReference type="ARBA" id="ARBA00022737"/>
    </source>
</evidence>
<dbReference type="EMBL" id="CP050471">
    <property type="protein sequence ID" value="UTZ34268.1"/>
    <property type="molecule type" value="Genomic_DNA"/>
</dbReference>
<gene>
    <name evidence="4" type="ORF">HB762_24010</name>
</gene>
<dbReference type="InterPro" id="IPR036770">
    <property type="entry name" value="Ankyrin_rpt-contain_sf"/>
</dbReference>
<dbReference type="InterPro" id="IPR002110">
    <property type="entry name" value="Ankyrin_rpt"/>
</dbReference>
<evidence type="ECO:0000256" key="3">
    <source>
        <dbReference type="PROSITE-ProRule" id="PRU00023"/>
    </source>
</evidence>
<dbReference type="Gene3D" id="1.25.40.20">
    <property type="entry name" value="Ankyrin repeat-containing domain"/>
    <property type="match status" value="1"/>
</dbReference>
<evidence type="ECO:0000256" key="2">
    <source>
        <dbReference type="ARBA" id="ARBA00023043"/>
    </source>
</evidence>
<keyword evidence="2 3" id="KW-0040">ANK repeat</keyword>
<accession>A0ABY5IIX9</accession>
<dbReference type="Proteomes" id="UP001059912">
    <property type="component" value="Chromosome 2"/>
</dbReference>